<evidence type="ECO:0000313" key="1">
    <source>
        <dbReference type="EMBL" id="MFC5150157.1"/>
    </source>
</evidence>
<organism evidence="1 2">
    <name type="scientific">Streptomyces amakusaensis</name>
    <dbReference type="NCBI Taxonomy" id="67271"/>
    <lineage>
        <taxon>Bacteria</taxon>
        <taxon>Bacillati</taxon>
        <taxon>Actinomycetota</taxon>
        <taxon>Actinomycetes</taxon>
        <taxon>Kitasatosporales</taxon>
        <taxon>Streptomycetaceae</taxon>
        <taxon>Streptomyces</taxon>
    </lineage>
</organism>
<dbReference type="RefSeq" id="WP_344472748.1">
    <property type="nucleotide sequence ID" value="NZ_BAAASB010000002.1"/>
</dbReference>
<protein>
    <submittedName>
        <fullName evidence="1">Uncharacterized protein</fullName>
    </submittedName>
</protein>
<dbReference type="EMBL" id="JBHSKP010000001">
    <property type="protein sequence ID" value="MFC5150157.1"/>
    <property type="molecule type" value="Genomic_DNA"/>
</dbReference>
<proteinExistence type="predicted"/>
<dbReference type="Proteomes" id="UP001596160">
    <property type="component" value="Unassembled WGS sequence"/>
</dbReference>
<name>A0ABW0A9N7_9ACTN</name>
<gene>
    <name evidence="1" type="ORF">ACFPRH_00250</name>
</gene>
<accession>A0ABW0A9N7</accession>
<sequence length="226" mass="24518">MSGLFDDQLQPLGDKERDALVSAWAALEYGSEPASEAALPALRDATLRHLLDQILQRTGRTLVHAGANLWTSGYRDDIAAELVAKGWGILEPLERAALILVLIHSVAIPRAEGHLIGDDWQSPHPTTPTRLRKLSQVHGQRRLSDALQWLRAAGLVRQVRGSDPETTGASYVPGPALHRLTPATRQRLQENLILAVGPDTALATSIAVRRSLGRPQEVTISPRSGS</sequence>
<reference evidence="2" key="1">
    <citation type="journal article" date="2019" name="Int. J. Syst. Evol. Microbiol.">
        <title>The Global Catalogue of Microorganisms (GCM) 10K type strain sequencing project: providing services to taxonomists for standard genome sequencing and annotation.</title>
        <authorList>
            <consortium name="The Broad Institute Genomics Platform"/>
            <consortium name="The Broad Institute Genome Sequencing Center for Infectious Disease"/>
            <person name="Wu L."/>
            <person name="Ma J."/>
        </authorList>
    </citation>
    <scope>NUCLEOTIDE SEQUENCE [LARGE SCALE GENOMIC DNA]</scope>
    <source>
        <strain evidence="2">PCU 266</strain>
    </source>
</reference>
<comment type="caution">
    <text evidence="1">The sequence shown here is derived from an EMBL/GenBank/DDBJ whole genome shotgun (WGS) entry which is preliminary data.</text>
</comment>
<evidence type="ECO:0000313" key="2">
    <source>
        <dbReference type="Proteomes" id="UP001596160"/>
    </source>
</evidence>
<keyword evidence="2" id="KW-1185">Reference proteome</keyword>